<dbReference type="OrthoDB" id="7570189at2"/>
<evidence type="ECO:0000313" key="2">
    <source>
        <dbReference type="Proteomes" id="UP000193870"/>
    </source>
</evidence>
<dbReference type="STRING" id="315423.SAMN04488020_101444"/>
<dbReference type="Pfam" id="PF05521">
    <property type="entry name" value="Phage_HCP"/>
    <property type="match status" value="1"/>
</dbReference>
<organism evidence="1 2">
    <name type="scientific">Palleronia marisminoris</name>
    <dbReference type="NCBI Taxonomy" id="315423"/>
    <lineage>
        <taxon>Bacteria</taxon>
        <taxon>Pseudomonadati</taxon>
        <taxon>Pseudomonadota</taxon>
        <taxon>Alphaproteobacteria</taxon>
        <taxon>Rhodobacterales</taxon>
        <taxon>Roseobacteraceae</taxon>
        <taxon>Palleronia</taxon>
    </lineage>
</organism>
<sequence>MDFRPTRALVLETRTKVSDGAGGTIEEWAPLGTLWADMRPRTGGLSDGQEVSLSRTLWRIVTRGAPAGAPSRPVAGQRFREDERIFGILTVTEGDPQAKWLVVQAEEEVVR</sequence>
<dbReference type="InterPro" id="IPR008767">
    <property type="entry name" value="Phage_SPP1_head-tail_adaptor"/>
</dbReference>
<dbReference type="RefSeq" id="WP_085852469.1">
    <property type="nucleotide sequence ID" value="NZ_FOPF01000001.1"/>
</dbReference>
<protein>
    <submittedName>
        <fullName evidence="1">Phage head-tail joining protein</fullName>
    </submittedName>
</protein>
<dbReference type="Gene3D" id="2.40.10.270">
    <property type="entry name" value="Bacteriophage SPP1 head-tail adaptor protein"/>
    <property type="match status" value="1"/>
</dbReference>
<dbReference type="EMBL" id="FWFV01000001">
    <property type="protein sequence ID" value="SLN16993.1"/>
    <property type="molecule type" value="Genomic_DNA"/>
</dbReference>
<dbReference type="Proteomes" id="UP000193870">
    <property type="component" value="Unassembled WGS sequence"/>
</dbReference>
<proteinExistence type="predicted"/>
<name>A0A1Y5RII0_9RHOB</name>
<gene>
    <name evidence="1" type="ORF">PAM7066_00444</name>
</gene>
<keyword evidence="2" id="KW-1185">Reference proteome</keyword>
<dbReference type="AlphaFoldDB" id="A0A1Y5RII0"/>
<reference evidence="1 2" key="1">
    <citation type="submission" date="2017-03" db="EMBL/GenBank/DDBJ databases">
        <authorList>
            <person name="Afonso C.L."/>
            <person name="Miller P.J."/>
            <person name="Scott M.A."/>
            <person name="Spackman E."/>
            <person name="Goraichik I."/>
            <person name="Dimitrov K.M."/>
            <person name="Suarez D.L."/>
            <person name="Swayne D.E."/>
        </authorList>
    </citation>
    <scope>NUCLEOTIDE SEQUENCE [LARGE SCALE GENOMIC DNA]</scope>
    <source>
        <strain evidence="1 2">CECT 7066</strain>
    </source>
</reference>
<evidence type="ECO:0000313" key="1">
    <source>
        <dbReference type="EMBL" id="SLN16993.1"/>
    </source>
</evidence>
<accession>A0A1Y5RII0</accession>
<dbReference type="InterPro" id="IPR038666">
    <property type="entry name" value="SSP1_head-tail_sf"/>
</dbReference>